<dbReference type="InterPro" id="IPR024757">
    <property type="entry name" value="FtsZ_C"/>
</dbReference>
<keyword evidence="5" id="KW-0132">Cell division</keyword>
<dbReference type="EMBL" id="QGNW01000029">
    <property type="protein sequence ID" value="RVX11753.1"/>
    <property type="molecule type" value="Genomic_DNA"/>
</dbReference>
<dbReference type="Proteomes" id="UP000288805">
    <property type="component" value="Unassembled WGS sequence"/>
</dbReference>
<dbReference type="Gene3D" id="3.30.1330.20">
    <property type="entry name" value="Tubulin/FtsZ, C-terminal domain"/>
    <property type="match status" value="1"/>
</dbReference>
<dbReference type="GO" id="GO:0005525">
    <property type="term" value="F:GTP binding"/>
    <property type="evidence" value="ECO:0007669"/>
    <property type="project" value="UniProtKB-KW"/>
</dbReference>
<evidence type="ECO:0000256" key="2">
    <source>
        <dbReference type="ARBA" id="ARBA00023134"/>
    </source>
</evidence>
<dbReference type="InterPro" id="IPR037103">
    <property type="entry name" value="Tubulin/FtsZ-like_C"/>
</dbReference>
<dbReference type="AlphaFoldDB" id="A0A438JS31"/>
<keyword evidence="1" id="KW-0547">Nucleotide-binding</keyword>
<feature type="domain" description="Tubulin/FtsZ 2-layer sandwich" evidence="4">
    <location>
        <begin position="201"/>
        <end position="304"/>
    </location>
</feature>
<dbReference type="GO" id="GO:0042802">
    <property type="term" value="F:identical protein binding"/>
    <property type="evidence" value="ECO:0007669"/>
    <property type="project" value="UniProtKB-ARBA"/>
</dbReference>
<evidence type="ECO:0000256" key="3">
    <source>
        <dbReference type="SAM" id="MobiDB-lite"/>
    </source>
</evidence>
<evidence type="ECO:0000313" key="6">
    <source>
        <dbReference type="Proteomes" id="UP000288805"/>
    </source>
</evidence>
<sequence length="349" mass="39669">MLWRKLISGKFGKELEGWCSQERREGHGVGLWKSIRKVWGTFKAKIRFEVDNGRRVKFWHDVWCDDMPLKDFFPSLFTFAIAKEASVDEVREVEEGMVTWSPCFSRNFHDRELDIVNNFFLKLSEFGRFREKEDKMVWKATKNGMFFVRSFYNALENVGEVTFPSKIIWNSWVPTKQTLLWIESVPKITIAYRGSRVHALTLSDLLLLVLCVGKTRARDAALNAIQSPLLDIGIERATGIVWNITGGSDLTLFEVNAAAEVIYDLVDPSANLIFGAVIDPSLSGQVSITLIATGFKRQEENEGRPLQASQLAQGDANFGMSRRPSFTEGGSVEIPEFLKKKGRSRYPRA</sequence>
<accession>A0A438JS31</accession>
<dbReference type="InterPro" id="IPR008280">
    <property type="entry name" value="Tub_FtsZ_C"/>
</dbReference>
<dbReference type="PANTHER" id="PTHR30314:SF3">
    <property type="entry name" value="MITOCHONDRIAL DIVISION PROTEIN FSZA"/>
    <property type="match status" value="1"/>
</dbReference>
<evidence type="ECO:0000313" key="5">
    <source>
        <dbReference type="EMBL" id="RVX11753.1"/>
    </source>
</evidence>
<dbReference type="SMART" id="SM00865">
    <property type="entry name" value="Tubulin_C"/>
    <property type="match status" value="1"/>
</dbReference>
<dbReference type="Pfam" id="PF12327">
    <property type="entry name" value="FtsZ_C"/>
    <property type="match status" value="1"/>
</dbReference>
<evidence type="ECO:0000256" key="1">
    <source>
        <dbReference type="ARBA" id="ARBA00022741"/>
    </source>
</evidence>
<evidence type="ECO:0000259" key="4">
    <source>
        <dbReference type="SMART" id="SM00865"/>
    </source>
</evidence>
<dbReference type="SUPFAM" id="SSF55307">
    <property type="entry name" value="Tubulin C-terminal domain-like"/>
    <property type="match status" value="1"/>
</dbReference>
<feature type="region of interest" description="Disordered" evidence="3">
    <location>
        <begin position="301"/>
        <end position="332"/>
    </location>
</feature>
<dbReference type="GO" id="GO:0051301">
    <property type="term" value="P:cell division"/>
    <property type="evidence" value="ECO:0007669"/>
    <property type="project" value="UniProtKB-KW"/>
</dbReference>
<name>A0A438JS31_VITVI</name>
<dbReference type="PANTHER" id="PTHR30314">
    <property type="entry name" value="CELL DIVISION PROTEIN FTSZ-RELATED"/>
    <property type="match status" value="1"/>
</dbReference>
<keyword evidence="2" id="KW-0342">GTP-binding</keyword>
<reference evidence="5 6" key="1">
    <citation type="journal article" date="2018" name="PLoS Genet.">
        <title>Population sequencing reveals clonal diversity and ancestral inbreeding in the grapevine cultivar Chardonnay.</title>
        <authorList>
            <person name="Roach M.J."/>
            <person name="Johnson D.L."/>
            <person name="Bohlmann J."/>
            <person name="van Vuuren H.J."/>
            <person name="Jones S.J."/>
            <person name="Pretorius I.S."/>
            <person name="Schmidt S.A."/>
            <person name="Borneman A.R."/>
        </authorList>
    </citation>
    <scope>NUCLEOTIDE SEQUENCE [LARGE SCALE GENOMIC DNA]</scope>
    <source>
        <strain evidence="6">cv. Chardonnay</strain>
        <tissue evidence="5">Leaf</tissue>
    </source>
</reference>
<dbReference type="FunFam" id="3.30.1330.20:FF:000007">
    <property type="entry name" value="Cell division protein ftsZ, putative"/>
    <property type="match status" value="1"/>
</dbReference>
<organism evidence="5 6">
    <name type="scientific">Vitis vinifera</name>
    <name type="common">Grape</name>
    <dbReference type="NCBI Taxonomy" id="29760"/>
    <lineage>
        <taxon>Eukaryota</taxon>
        <taxon>Viridiplantae</taxon>
        <taxon>Streptophyta</taxon>
        <taxon>Embryophyta</taxon>
        <taxon>Tracheophyta</taxon>
        <taxon>Spermatophyta</taxon>
        <taxon>Magnoliopsida</taxon>
        <taxon>eudicotyledons</taxon>
        <taxon>Gunneridae</taxon>
        <taxon>Pentapetalae</taxon>
        <taxon>rosids</taxon>
        <taxon>Vitales</taxon>
        <taxon>Vitaceae</taxon>
        <taxon>Viteae</taxon>
        <taxon>Vitis</taxon>
    </lineage>
</organism>
<comment type="caution">
    <text evidence="5">The sequence shown here is derived from an EMBL/GenBank/DDBJ whole genome shotgun (WGS) entry which is preliminary data.</text>
</comment>
<keyword evidence="5" id="KW-0131">Cell cycle</keyword>
<dbReference type="GO" id="GO:0003924">
    <property type="term" value="F:GTPase activity"/>
    <property type="evidence" value="ECO:0007669"/>
    <property type="project" value="InterPro"/>
</dbReference>
<dbReference type="InterPro" id="IPR018316">
    <property type="entry name" value="Tubulin/FtsZ_2-layer-sand-dom"/>
</dbReference>
<proteinExistence type="predicted"/>
<gene>
    <name evidence="5" type="primary">FTSZ2-2_2</name>
    <name evidence="5" type="ORF">CK203_009608</name>
</gene>
<protein>
    <submittedName>
        <fullName evidence="5">Cell division protein FtsZ-like 2-2, chloroplastic</fullName>
    </submittedName>
</protein>
<dbReference type="InterPro" id="IPR045061">
    <property type="entry name" value="FtsZ/CetZ"/>
</dbReference>